<feature type="region of interest" description="Disordered" evidence="2">
    <location>
        <begin position="34"/>
        <end position="81"/>
    </location>
</feature>
<sequence>MPSRKRIICVATFGAIAAAATLTPLLILKPWANQPSPSPQHPLANSNSPYYQPPSNPNQATSPQNPINPPSSSSSSSGTQGQMTYYNPGLGACGLTSSASENICAISHVLYDAHNVNGNPNDNPLCGHRIRATRFDEGRGEVRSLVLVVVDRCEACAAGDIDLSPGAFEQLEDPEKGRVPVSWVWLEPVPEGV</sequence>
<dbReference type="Pfam" id="PF03330">
    <property type="entry name" value="DPBB_1"/>
    <property type="match status" value="1"/>
</dbReference>
<dbReference type="InterPro" id="IPR036908">
    <property type="entry name" value="RlpA-like_sf"/>
</dbReference>
<dbReference type="PANTHER" id="PTHR31836:SF28">
    <property type="entry name" value="SRCR DOMAIN-CONTAINING PROTEIN-RELATED"/>
    <property type="match status" value="1"/>
</dbReference>
<evidence type="ECO:0000256" key="1">
    <source>
        <dbReference type="ARBA" id="ARBA00022729"/>
    </source>
</evidence>
<dbReference type="PANTHER" id="PTHR31836">
    <property type="match status" value="1"/>
</dbReference>
<protein>
    <recommendedName>
        <fullName evidence="3">RlpA-like protein double-psi beta-barrel domain-containing protein</fullName>
    </recommendedName>
</protein>
<dbReference type="Proteomes" id="UP000664521">
    <property type="component" value="Unassembled WGS sequence"/>
</dbReference>
<accession>A0A8H3FPD6</accession>
<keyword evidence="1" id="KW-0732">Signal</keyword>
<dbReference type="Gene3D" id="2.40.40.10">
    <property type="entry name" value="RlpA-like domain"/>
    <property type="match status" value="1"/>
</dbReference>
<dbReference type="EMBL" id="CAJPDS010000038">
    <property type="protein sequence ID" value="CAF9925453.1"/>
    <property type="molecule type" value="Genomic_DNA"/>
</dbReference>
<dbReference type="AlphaFoldDB" id="A0A8H3FPD6"/>
<evidence type="ECO:0000313" key="4">
    <source>
        <dbReference type="EMBL" id="CAF9925453.1"/>
    </source>
</evidence>
<comment type="caution">
    <text evidence="4">The sequence shown here is derived from an EMBL/GenBank/DDBJ whole genome shotgun (WGS) entry which is preliminary data.</text>
</comment>
<evidence type="ECO:0000313" key="5">
    <source>
        <dbReference type="Proteomes" id="UP000664521"/>
    </source>
</evidence>
<organism evidence="4 5">
    <name type="scientific">Heterodermia speciosa</name>
    <dbReference type="NCBI Taxonomy" id="116794"/>
    <lineage>
        <taxon>Eukaryota</taxon>
        <taxon>Fungi</taxon>
        <taxon>Dikarya</taxon>
        <taxon>Ascomycota</taxon>
        <taxon>Pezizomycotina</taxon>
        <taxon>Lecanoromycetes</taxon>
        <taxon>OSLEUM clade</taxon>
        <taxon>Lecanoromycetidae</taxon>
        <taxon>Caliciales</taxon>
        <taxon>Physciaceae</taxon>
        <taxon>Heterodermia</taxon>
    </lineage>
</organism>
<dbReference type="InterPro" id="IPR051477">
    <property type="entry name" value="Expansin_CellWall"/>
</dbReference>
<keyword evidence="5" id="KW-1185">Reference proteome</keyword>
<evidence type="ECO:0000259" key="3">
    <source>
        <dbReference type="Pfam" id="PF03330"/>
    </source>
</evidence>
<evidence type="ECO:0000256" key="2">
    <source>
        <dbReference type="SAM" id="MobiDB-lite"/>
    </source>
</evidence>
<feature type="domain" description="RlpA-like protein double-psi beta-barrel" evidence="3">
    <location>
        <begin position="142"/>
        <end position="182"/>
    </location>
</feature>
<dbReference type="CDD" id="cd22191">
    <property type="entry name" value="DPBB_RlpA_EXP_N-like"/>
    <property type="match status" value="1"/>
</dbReference>
<proteinExistence type="predicted"/>
<name>A0A8H3FPD6_9LECA</name>
<reference evidence="4" key="1">
    <citation type="submission" date="2021-03" db="EMBL/GenBank/DDBJ databases">
        <authorList>
            <person name="Tagirdzhanova G."/>
        </authorList>
    </citation>
    <scope>NUCLEOTIDE SEQUENCE</scope>
</reference>
<dbReference type="OrthoDB" id="623670at2759"/>
<dbReference type="SUPFAM" id="SSF50685">
    <property type="entry name" value="Barwin-like endoglucanases"/>
    <property type="match status" value="1"/>
</dbReference>
<feature type="compositionally biased region" description="Low complexity" evidence="2">
    <location>
        <begin position="57"/>
        <end position="77"/>
    </location>
</feature>
<gene>
    <name evidence="4" type="ORF">HETSPECPRED_005841</name>
</gene>
<dbReference type="InterPro" id="IPR009009">
    <property type="entry name" value="RlpA-like_DPBB"/>
</dbReference>